<comment type="subunit">
    <text evidence="16">Component of the RNA polymerase I (Pol I) complex consisting of 13 subunits: a ten-subunit catalytic core composed of POLR1A/RPA1, POLR1B/RPA2, POLR1C/RPAC1, POLR1D/RPAC2, POLR1H/RPA12, POLR2E/RPABC1, POLR2F/RPABC2, POLR2H/RPABC3, POLR2K/RPABC4 and POLR2L/RPABC5; a mobile stalk subunit POLR1F/RPA43 protruding from the core and additional subunits homologous to general transcription factors POLR1E/RPA49 and POLR1G/RPA34. Part of Pol I pre-initiation complex (PIC), in which Pol I core assembles with RRN3 and promoter-bound UTBF and SL1/TIF-IB complex. Interacts (via dock II domain) with TOP2A; this interaction may assist Pol I transcription initiation by releasing supercoils occurring during DNA unwinding. Interacts with CAVIN1; this interaction induces the dissociation of Pol I complex paused at rDNA terminator sequences. Interacts with MYO1C. Interacts with ERBB2. Interacts with DDX11. Interacts with RECQL5.</text>
</comment>
<feature type="compositionally biased region" description="Polar residues" evidence="18">
    <location>
        <begin position="1436"/>
        <end position="1446"/>
    </location>
</feature>
<protein>
    <recommendedName>
        <fullName evidence="17">DNA-directed RNA polymerase subunit</fullName>
        <ecNumber evidence="17">2.7.7.6</ecNumber>
    </recommendedName>
</protein>
<dbReference type="EC" id="2.7.7.6" evidence="17"/>
<evidence type="ECO:0000256" key="3">
    <source>
        <dbReference type="ARBA" id="ARBA00004604"/>
    </source>
</evidence>
<dbReference type="InterPro" id="IPR000722">
    <property type="entry name" value="RNA_pol_asu"/>
</dbReference>
<comment type="function">
    <text evidence="17">DNA-dependent RNA polymerase catalyzes the transcription of DNA into RNA using the four ribonucleoside triphosphates as substrates.</text>
</comment>
<evidence type="ECO:0000256" key="7">
    <source>
        <dbReference type="ARBA" id="ARBA00022553"/>
    </source>
</evidence>
<dbReference type="Gene3D" id="1.10.132.30">
    <property type="match status" value="1"/>
</dbReference>
<keyword evidence="10" id="KW-0479">Metal-binding</keyword>
<evidence type="ECO:0000256" key="2">
    <source>
        <dbReference type="ARBA" id="ARBA00004286"/>
    </source>
</evidence>
<dbReference type="GO" id="GO:0005736">
    <property type="term" value="C:RNA polymerase I complex"/>
    <property type="evidence" value="ECO:0007669"/>
    <property type="project" value="UniProtKB-ARBA"/>
</dbReference>
<evidence type="ECO:0000256" key="9">
    <source>
        <dbReference type="ARBA" id="ARBA00022695"/>
    </source>
</evidence>
<dbReference type="GO" id="GO:0006351">
    <property type="term" value="P:DNA-templated transcription"/>
    <property type="evidence" value="ECO:0007669"/>
    <property type="project" value="InterPro"/>
</dbReference>
<evidence type="ECO:0000256" key="17">
    <source>
        <dbReference type="RuleBase" id="RU004279"/>
    </source>
</evidence>
<comment type="subcellular location">
    <subcellularLocation>
        <location evidence="2">Chromosome</location>
    </subcellularLocation>
    <subcellularLocation>
        <location evidence="3">Nucleus</location>
        <location evidence="3">Nucleolus</location>
    </subcellularLocation>
</comment>
<dbReference type="InterPro" id="IPR042102">
    <property type="entry name" value="RNA_pol_Rpb1_3_sf"/>
</dbReference>
<feature type="compositionally biased region" description="Acidic residues" evidence="18">
    <location>
        <begin position="1395"/>
        <end position="1430"/>
    </location>
</feature>
<dbReference type="Pfam" id="PF00623">
    <property type="entry name" value="RNA_pol_Rpb1_2"/>
    <property type="match status" value="1"/>
</dbReference>
<evidence type="ECO:0000256" key="6">
    <source>
        <dbReference type="ARBA" id="ARBA00022478"/>
    </source>
</evidence>
<dbReference type="SMART" id="SM00663">
    <property type="entry name" value="RPOLA_N"/>
    <property type="match status" value="1"/>
</dbReference>
<feature type="compositionally biased region" description="Acidic residues" evidence="18">
    <location>
        <begin position="1376"/>
        <end position="1385"/>
    </location>
</feature>
<proteinExistence type="inferred from homology"/>
<evidence type="ECO:0000256" key="12">
    <source>
        <dbReference type="ARBA" id="ARBA00022842"/>
    </source>
</evidence>
<dbReference type="GO" id="GO:0003677">
    <property type="term" value="F:DNA binding"/>
    <property type="evidence" value="ECO:0007669"/>
    <property type="project" value="InterPro"/>
</dbReference>
<dbReference type="InterPro" id="IPR007081">
    <property type="entry name" value="RNA_pol_Rpb1_5"/>
</dbReference>
<keyword evidence="14" id="KW-0539">Nucleus</keyword>
<evidence type="ECO:0000256" key="16">
    <source>
        <dbReference type="ARBA" id="ARBA00065144"/>
    </source>
</evidence>
<dbReference type="GO" id="GO:0005694">
    <property type="term" value="C:chromosome"/>
    <property type="evidence" value="ECO:0007669"/>
    <property type="project" value="UniProtKB-SubCell"/>
</dbReference>
<dbReference type="FunFam" id="4.10.860.120:FF:000006">
    <property type="entry name" value="DNA-directed RNA polymerase subunit"/>
    <property type="match status" value="1"/>
</dbReference>
<sequence length="1516" mass="170278">MLFSKETPWRRLEGMSFGLFSSDEIRKLSVKSITNSQLLDNVGNAAANGLYDLALGPADNKEICSTCMQDYTSCPGHFGHVDLPLPVYNPMFFDKLYLLIRGSCLSCHMLKCPRTAVHLLLGQLKLLDVGAMKEVYELETVLNQLVEANAQPSGIEIQEALEAFITPILKASEDQQHSAPIKHICEKKSSLINSFWRVYMGPRKCPNCRVTVRREHNSKLIVTHGSSTASTEKDDDSLITKRGFLTPSLAREHVIKLWEKEGFFLKHLFSGFDMNNSEKGFSPEVFFLELLVVPPCRYRPVNRLGDQMFTNGQTVNLQAVLKDNFMIQKLLALIAAEKTNATEEMDQIDQSFLTGIQGLTLTDKLYNMWIRLQSHANIVFDSDMDKLMTEKFPGVRQLLEKKEGLFRKHMMGKRVDYAARSVICPDMYIGTNEIGIPMVFATKLTYPQPVTPWNVKELRQAVLNGPSVHPGASMVINEDGSRTILSSSNLTQREAVAKQLLTPSTGQHRIPMKIVNRHIKNGDVLLLNRQPTLHRPSIQAHCARILPGEKVLRLHYANCKAYNADFDGDEMNAHFPQSELGRAEAYTLVSTDQQYLVPKDGKPLAGLIQDHMVSGANMTIRGCFFTRDQYTALVYRGLTDKIGRVKLLPPALFKPVPLWTGKQVVSTLLLNVIPENGIPLNLMGKAKIPSKAWVKEPPRAVPGYRPETMCESQVVIRQGELLLGVLDKAHYGSSAYGLVHCCYELYGGETSGKLLSCLARLFTAYLQLYRGFTLGVEDILVKDGANKQRRKIIRKSVTCGSKALQAAFNLPAAAGVTEARERWQDAHLNTDQRDFNMVDLKFKEEVNQVNNNINKVCMPLGLHRSFPENNLQLMVQSGAKGSTVNTMQISCLLGQIELEGRRPPLMPSGKSLPCFQPYEPQPRSGGFVTGRFLTGIKPPEFFFHCMAGREGLVDTAVKTSRSGYLQRCVIKHLEGLVVQYDLTVRDSDGSVVQFLYGEDGLDIPKTQFLQPQQFPFIKDNYEVIRKSKCLDEVLAKMDTGATFSHFKAIKKWKAKRERVSPRDGAFLLYSQKKLSKLKSQVENQTLANGREPATLQVLMSYNALAESGRMRYLKKTSHCPDPCLTLYRPDICFGSVSETFDSIVESYLDQFSVKQEFQTSEITDTDRLRHLLQLKWQRALCDPGEAVGLLAAQSIGEPSTQMTLNTFHFAGRGEMNVTLGIPRLREILMVASSNIKTPMMSIPVLMNKKALKRVKTLRKKITRVCLSEVLHKVDVIETFRSVEKRSQKSRVFKLSFHFLPPERYQQDKLLTPNEILNFMEQKFFRILLEAIKKLSAKLAAVNVVDTRKATANDNDRGAGGIDDGDEDAENNRIVDDEANEGDADATDSKRKEKQEEEVDYESEEGEEAGDELEDGAEDRQEEADTQENSEEGSGGSQLADQTQSPDISEELEGASQESMRISTVLQLGSAIEDYKYDTKNGLWCEVCTNQLILNHGRPIYPPEHSAHILPLVRCRR</sequence>
<evidence type="ECO:0000259" key="19">
    <source>
        <dbReference type="SMART" id="SM00663"/>
    </source>
</evidence>
<dbReference type="Gene3D" id="2.40.40.20">
    <property type="match status" value="1"/>
</dbReference>
<keyword evidence="11" id="KW-0862">Zinc</keyword>
<gene>
    <name evidence="20" type="primary">polr1a</name>
</gene>
<dbReference type="Pfam" id="PF04983">
    <property type="entry name" value="RNA_pol_Rpb1_3"/>
    <property type="match status" value="1"/>
</dbReference>
<dbReference type="GO" id="GO:0046872">
    <property type="term" value="F:metal ion binding"/>
    <property type="evidence" value="ECO:0007669"/>
    <property type="project" value="UniProtKB-KW"/>
</dbReference>
<dbReference type="Pfam" id="PF04998">
    <property type="entry name" value="RNA_pol_Rpb1_5"/>
    <property type="match status" value="1"/>
</dbReference>
<feature type="domain" description="RNA polymerase N-terminal" evidence="19">
    <location>
        <begin position="284"/>
        <end position="619"/>
    </location>
</feature>
<comment type="cofactor">
    <cofactor evidence="1">
        <name>Mg(2+)</name>
        <dbReference type="ChEBI" id="CHEBI:18420"/>
    </cofactor>
</comment>
<evidence type="ECO:0000256" key="8">
    <source>
        <dbReference type="ARBA" id="ARBA00022679"/>
    </source>
</evidence>
<comment type="similarity">
    <text evidence="4 17">Belongs to the RNA polymerase beta' chain family.</text>
</comment>
<dbReference type="Gene3D" id="1.10.357.120">
    <property type="match status" value="1"/>
</dbReference>
<dbReference type="Pfam" id="PF05000">
    <property type="entry name" value="RNA_pol_Rpb1_4"/>
    <property type="match status" value="1"/>
</dbReference>
<dbReference type="InterPro" id="IPR007080">
    <property type="entry name" value="RNA_pol_Rpb1_1"/>
</dbReference>
<evidence type="ECO:0000256" key="13">
    <source>
        <dbReference type="ARBA" id="ARBA00023163"/>
    </source>
</evidence>
<dbReference type="Gene3D" id="6.10.250.2940">
    <property type="match status" value="1"/>
</dbReference>
<evidence type="ECO:0000256" key="14">
    <source>
        <dbReference type="ARBA" id="ARBA00023242"/>
    </source>
</evidence>
<dbReference type="GO" id="GO:0003899">
    <property type="term" value="F:DNA-directed RNA polymerase activity"/>
    <property type="evidence" value="ECO:0007669"/>
    <property type="project" value="UniProtKB-EC"/>
</dbReference>
<organism evidence="20 21">
    <name type="scientific">Sinocyclocheilus grahami</name>
    <name type="common">Dianchi golden-line fish</name>
    <name type="synonym">Barbus grahami</name>
    <dbReference type="NCBI Taxonomy" id="75366"/>
    <lineage>
        <taxon>Eukaryota</taxon>
        <taxon>Metazoa</taxon>
        <taxon>Chordata</taxon>
        <taxon>Craniata</taxon>
        <taxon>Vertebrata</taxon>
        <taxon>Euteleostomi</taxon>
        <taxon>Actinopterygii</taxon>
        <taxon>Neopterygii</taxon>
        <taxon>Teleostei</taxon>
        <taxon>Ostariophysi</taxon>
        <taxon>Cypriniformes</taxon>
        <taxon>Cyprinidae</taxon>
        <taxon>Cyprininae</taxon>
        <taxon>Sinocyclocheilus</taxon>
    </lineage>
</organism>
<keyword evidence="21" id="KW-1185">Reference proteome</keyword>
<evidence type="ECO:0000256" key="10">
    <source>
        <dbReference type="ARBA" id="ARBA00022723"/>
    </source>
</evidence>
<dbReference type="FunFam" id="2.40.40.20:FF:000019">
    <property type="entry name" value="DNA-directed RNA polymerase II subunit RPB1"/>
    <property type="match status" value="1"/>
</dbReference>
<dbReference type="InterPro" id="IPR007083">
    <property type="entry name" value="RNA_pol_Rpb1_4"/>
</dbReference>
<dbReference type="InterPro" id="IPR006592">
    <property type="entry name" value="RNA_pol_N"/>
</dbReference>
<dbReference type="CDD" id="cd01435">
    <property type="entry name" value="RNAP_I_RPA1_N"/>
    <property type="match status" value="1"/>
</dbReference>
<dbReference type="Pfam" id="PF04997">
    <property type="entry name" value="RNA_pol_Rpb1_1"/>
    <property type="match status" value="1"/>
</dbReference>
<keyword evidence="5" id="KW-0158">Chromosome</keyword>
<dbReference type="Gene3D" id="1.10.274.100">
    <property type="entry name" value="RNA polymerase Rpb1, domain 3"/>
    <property type="match status" value="1"/>
</dbReference>
<keyword evidence="9 17" id="KW-0548">Nucleotidyltransferase</keyword>
<dbReference type="Ensembl" id="ENSSGRT00000120009.1">
    <property type="protein sequence ID" value="ENSSGRP00000112995.1"/>
    <property type="gene ID" value="ENSSGRG00000055538.1"/>
</dbReference>
<dbReference type="Proteomes" id="UP000472262">
    <property type="component" value="Unassembled WGS sequence"/>
</dbReference>
<dbReference type="InterPro" id="IPR044893">
    <property type="entry name" value="RNA_pol_Rpb1_clamp_domain"/>
</dbReference>
<evidence type="ECO:0000256" key="18">
    <source>
        <dbReference type="SAM" id="MobiDB-lite"/>
    </source>
</evidence>
<dbReference type="FunFam" id="1.10.132.30:FF:000004">
    <property type="entry name" value="DNA-directed RNA polymerase subunit"/>
    <property type="match status" value="1"/>
</dbReference>
<dbReference type="InterPro" id="IPR007066">
    <property type="entry name" value="RNA_pol_Rpb1_3"/>
</dbReference>
<feature type="region of interest" description="Disordered" evidence="18">
    <location>
        <begin position="1350"/>
        <end position="1457"/>
    </location>
</feature>
<keyword evidence="6 17" id="KW-0240">DNA-directed RNA polymerase</keyword>
<dbReference type="InterPro" id="IPR045867">
    <property type="entry name" value="DNA-dir_RpoC_beta_prime"/>
</dbReference>
<accession>A0A672TGZ6</accession>
<dbReference type="PANTHER" id="PTHR19376:SF11">
    <property type="entry name" value="DNA-DIRECTED RNA POLYMERASE I SUBUNIT RPA1"/>
    <property type="match status" value="1"/>
</dbReference>
<evidence type="ECO:0000256" key="4">
    <source>
        <dbReference type="ARBA" id="ARBA00006460"/>
    </source>
</evidence>
<keyword evidence="13 17" id="KW-0804">Transcription</keyword>
<reference evidence="20" key="1">
    <citation type="submission" date="2025-08" db="UniProtKB">
        <authorList>
            <consortium name="Ensembl"/>
        </authorList>
    </citation>
    <scope>IDENTIFICATION</scope>
</reference>
<dbReference type="InterPro" id="IPR015699">
    <property type="entry name" value="DNA-dir_RNA_pol1_lsu_N"/>
</dbReference>
<evidence type="ECO:0000256" key="5">
    <source>
        <dbReference type="ARBA" id="ARBA00022454"/>
    </source>
</evidence>
<dbReference type="PANTHER" id="PTHR19376">
    <property type="entry name" value="DNA-DIRECTED RNA POLYMERASE"/>
    <property type="match status" value="1"/>
</dbReference>
<keyword evidence="7" id="KW-0597">Phosphoprotein</keyword>
<dbReference type="InterPro" id="IPR038120">
    <property type="entry name" value="Rpb1_funnel_sf"/>
</dbReference>
<dbReference type="FunFam" id="1.10.274.100:FF:000004">
    <property type="entry name" value="DNA-directed RNA polymerase subunit"/>
    <property type="match status" value="1"/>
</dbReference>
<keyword evidence="12" id="KW-0460">Magnesium</keyword>
<evidence type="ECO:0000256" key="11">
    <source>
        <dbReference type="ARBA" id="ARBA00022833"/>
    </source>
</evidence>
<dbReference type="Gene3D" id="3.30.1490.180">
    <property type="entry name" value="RNA polymerase ii"/>
    <property type="match status" value="1"/>
</dbReference>
<keyword evidence="8 17" id="KW-0808">Transferase</keyword>
<evidence type="ECO:0000256" key="1">
    <source>
        <dbReference type="ARBA" id="ARBA00001946"/>
    </source>
</evidence>
<comment type="catalytic activity">
    <reaction evidence="15">
        <text>RNA(n) + a ribonucleoside 5'-triphosphate = RNA(n+1) + diphosphate</text>
        <dbReference type="Rhea" id="RHEA:21248"/>
        <dbReference type="Rhea" id="RHEA-COMP:14527"/>
        <dbReference type="Rhea" id="RHEA-COMP:17342"/>
        <dbReference type="ChEBI" id="CHEBI:33019"/>
        <dbReference type="ChEBI" id="CHEBI:61557"/>
        <dbReference type="ChEBI" id="CHEBI:140395"/>
        <dbReference type="EC" id="2.7.7.6"/>
    </reaction>
    <physiologicalReaction direction="left-to-right" evidence="15">
        <dbReference type="Rhea" id="RHEA:21249"/>
    </physiologicalReaction>
</comment>
<reference evidence="20" key="2">
    <citation type="submission" date="2025-09" db="UniProtKB">
        <authorList>
            <consortium name="Ensembl"/>
        </authorList>
    </citation>
    <scope>IDENTIFICATION</scope>
</reference>
<dbReference type="Gene3D" id="4.10.860.120">
    <property type="entry name" value="RNA polymerase II, clamp domain"/>
    <property type="match status" value="1"/>
</dbReference>
<evidence type="ECO:0000313" key="20">
    <source>
        <dbReference type="Ensembl" id="ENSSGRP00000112995.1"/>
    </source>
</evidence>
<dbReference type="FunFam" id="3.30.1490.180:FF:000003">
    <property type="entry name" value="DNA-directed RNA polymerase subunit"/>
    <property type="match status" value="1"/>
</dbReference>
<dbReference type="SUPFAM" id="SSF64484">
    <property type="entry name" value="beta and beta-prime subunits of DNA dependent RNA-polymerase"/>
    <property type="match status" value="1"/>
</dbReference>
<evidence type="ECO:0000313" key="21">
    <source>
        <dbReference type="Proteomes" id="UP000472262"/>
    </source>
</evidence>
<dbReference type="Gene3D" id="3.30.70.2850">
    <property type="match status" value="1"/>
</dbReference>
<evidence type="ECO:0000256" key="15">
    <source>
        <dbReference type="ARBA" id="ARBA00047768"/>
    </source>
</evidence>
<name>A0A672TGZ6_SINGR</name>